<name>A0A4V3CSR1_9FLAO</name>
<dbReference type="RefSeq" id="WP_133531577.1">
    <property type="nucleotide sequence ID" value="NZ_SNXR01000003.1"/>
</dbReference>
<protein>
    <submittedName>
        <fullName evidence="1">Uncharacterized protein</fullName>
    </submittedName>
</protein>
<accession>A0A4V3CSR1</accession>
<gene>
    <name evidence="1" type="ORF">BC748_0183</name>
</gene>
<evidence type="ECO:0000313" key="1">
    <source>
        <dbReference type="EMBL" id="TDP61557.1"/>
    </source>
</evidence>
<keyword evidence="2" id="KW-1185">Reference proteome</keyword>
<proteinExistence type="predicted"/>
<dbReference type="EMBL" id="SNXR01000003">
    <property type="protein sequence ID" value="TDP61557.1"/>
    <property type="molecule type" value="Genomic_DNA"/>
</dbReference>
<organism evidence="1 2">
    <name type="scientific">Flavobacterium dankookense</name>
    <dbReference type="NCBI Taxonomy" id="706186"/>
    <lineage>
        <taxon>Bacteria</taxon>
        <taxon>Pseudomonadati</taxon>
        <taxon>Bacteroidota</taxon>
        <taxon>Flavobacteriia</taxon>
        <taxon>Flavobacteriales</taxon>
        <taxon>Flavobacteriaceae</taxon>
        <taxon>Flavobacterium</taxon>
    </lineage>
</organism>
<evidence type="ECO:0000313" key="2">
    <source>
        <dbReference type="Proteomes" id="UP000295260"/>
    </source>
</evidence>
<dbReference type="AlphaFoldDB" id="A0A4V3CSR1"/>
<sequence>MKQKILNKITLIATVLCSYCNAQQSDFIVTKSLDTIYVEKVTTTDDKVKTIKNGKKVKYNIDEIISYYDAKENKHYERVKNPLVDKIKAKEVDRYDYRALETAHIDDYKKRVEYKFFHRVTVGKVKLFKNVVLIAASGNAYQGTFYNSQEDITYYISIYDSKLEVINQKNKLELTDELYELLKVYLHGNEDIDKKLEKLYASKLMVKEAQIIDLINEYNIAVARKKQ</sequence>
<comment type="caution">
    <text evidence="1">The sequence shown here is derived from an EMBL/GenBank/DDBJ whole genome shotgun (WGS) entry which is preliminary data.</text>
</comment>
<reference evidence="1 2" key="1">
    <citation type="submission" date="2019-03" db="EMBL/GenBank/DDBJ databases">
        <title>Genomic Encyclopedia of Archaeal and Bacterial Type Strains, Phase II (KMG-II): from individual species to whole genera.</title>
        <authorList>
            <person name="Goeker M."/>
        </authorList>
    </citation>
    <scope>NUCLEOTIDE SEQUENCE [LARGE SCALE GENOMIC DNA]</scope>
    <source>
        <strain evidence="1 2">DSM 25687</strain>
    </source>
</reference>
<dbReference type="Proteomes" id="UP000295260">
    <property type="component" value="Unassembled WGS sequence"/>
</dbReference>
<dbReference type="OrthoDB" id="9841794at2"/>